<evidence type="ECO:0000256" key="1">
    <source>
        <dbReference type="ARBA" id="ARBA00022884"/>
    </source>
</evidence>
<name>A0A0B1P9Z4_UNCNE</name>
<evidence type="ECO:0000313" key="5">
    <source>
        <dbReference type="EMBL" id="KHJ35073.1"/>
    </source>
</evidence>
<feature type="region of interest" description="Disordered" evidence="3">
    <location>
        <begin position="157"/>
        <end position="205"/>
    </location>
</feature>
<keyword evidence="6" id="KW-1185">Reference proteome</keyword>
<dbReference type="GO" id="GO:0030626">
    <property type="term" value="F:U12 snRNA binding"/>
    <property type="evidence" value="ECO:0007669"/>
    <property type="project" value="TreeGrafter"/>
</dbReference>
<dbReference type="STRING" id="52586.A0A0B1P9Z4"/>
<dbReference type="Proteomes" id="UP000030854">
    <property type="component" value="Unassembled WGS sequence"/>
</dbReference>
<dbReference type="AlphaFoldDB" id="A0A0B1P9Z4"/>
<dbReference type="OMA" id="NLYMLFA"/>
<dbReference type="GO" id="GO:0000398">
    <property type="term" value="P:mRNA splicing, via spliceosome"/>
    <property type="evidence" value="ECO:0007669"/>
    <property type="project" value="TreeGrafter"/>
</dbReference>
<organism evidence="5 6">
    <name type="scientific">Uncinula necator</name>
    <name type="common">Grape powdery mildew</name>
    <dbReference type="NCBI Taxonomy" id="52586"/>
    <lineage>
        <taxon>Eukaryota</taxon>
        <taxon>Fungi</taxon>
        <taxon>Dikarya</taxon>
        <taxon>Ascomycota</taxon>
        <taxon>Pezizomycotina</taxon>
        <taxon>Leotiomycetes</taxon>
        <taxon>Erysiphales</taxon>
        <taxon>Erysiphaceae</taxon>
        <taxon>Erysiphe</taxon>
    </lineage>
</organism>
<dbReference type="FunFam" id="3.30.70.330:FF:000572">
    <property type="entry name" value="U1 small nuclear ribonucleoprotein A"/>
    <property type="match status" value="1"/>
</dbReference>
<keyword evidence="1 2" id="KW-0694">RNA-binding</keyword>
<feature type="domain" description="RRM" evidence="4">
    <location>
        <begin position="26"/>
        <end position="106"/>
    </location>
</feature>
<dbReference type="Pfam" id="PF13893">
    <property type="entry name" value="RRM_5"/>
    <property type="match status" value="1"/>
</dbReference>
<gene>
    <name evidence="5" type="ORF">EV44_g2054</name>
</gene>
<feature type="compositionally biased region" description="Acidic residues" evidence="3">
    <location>
        <begin position="184"/>
        <end position="205"/>
    </location>
</feature>
<dbReference type="GO" id="GO:0097157">
    <property type="term" value="F:pre-mRNA intronic binding"/>
    <property type="evidence" value="ECO:0007669"/>
    <property type="project" value="TreeGrafter"/>
</dbReference>
<evidence type="ECO:0000259" key="4">
    <source>
        <dbReference type="PROSITE" id="PS50102"/>
    </source>
</evidence>
<evidence type="ECO:0000313" key="6">
    <source>
        <dbReference type="Proteomes" id="UP000030854"/>
    </source>
</evidence>
<dbReference type="SUPFAM" id="SSF54928">
    <property type="entry name" value="RNA-binding domain, RBD"/>
    <property type="match status" value="1"/>
</dbReference>
<feature type="region of interest" description="Disordered" evidence="3">
    <location>
        <begin position="1"/>
        <end position="23"/>
    </location>
</feature>
<evidence type="ECO:0000256" key="2">
    <source>
        <dbReference type="PROSITE-ProRule" id="PRU00176"/>
    </source>
</evidence>
<dbReference type="InterPro" id="IPR045164">
    <property type="entry name" value="RBM41/RNPC3"/>
</dbReference>
<dbReference type="OrthoDB" id="277802at2759"/>
<dbReference type="InterPro" id="IPR035979">
    <property type="entry name" value="RBD_domain_sf"/>
</dbReference>
<accession>A0A0B1P9Z4</accession>
<evidence type="ECO:0000256" key="3">
    <source>
        <dbReference type="SAM" id="MobiDB-lite"/>
    </source>
</evidence>
<dbReference type="InterPro" id="IPR012677">
    <property type="entry name" value="Nucleotide-bd_a/b_plait_sf"/>
</dbReference>
<dbReference type="InterPro" id="IPR000504">
    <property type="entry name" value="RRM_dom"/>
</dbReference>
<dbReference type="PANTHER" id="PTHR16105:SF0">
    <property type="entry name" value="RNA-BINDING REGION-CONTAINING PROTEIN 3"/>
    <property type="match status" value="1"/>
</dbReference>
<dbReference type="EMBL" id="JNVN01000543">
    <property type="protein sequence ID" value="KHJ35073.1"/>
    <property type="molecule type" value="Genomic_DNA"/>
</dbReference>
<sequence length="205" mass="22289">MSNANRVKPGGQNTGGSKTSNYAPNQTLYVTNIPSSKIQKEDLRRSLYILFSTYGTVLDVVALRTMKMRGQAHIVYRDIQTATIAMRELQGFELFGKEMRIQYARSKSDMIAKLDGTFRMPSAAAGAVVATELQQSIFNTIPSVAASLPPKPPGTLAVISSNKSLGEAKSPTPSVAGQKRGRDENEEPEEDSEGDVPMEEDSDDD</sequence>
<comment type="caution">
    <text evidence="5">The sequence shown here is derived from an EMBL/GenBank/DDBJ whole genome shotgun (WGS) entry which is preliminary data.</text>
</comment>
<dbReference type="PANTHER" id="PTHR16105">
    <property type="entry name" value="RNA-BINDING REGION-CONTAINING PROTEIN 3"/>
    <property type="match status" value="1"/>
</dbReference>
<protein>
    <submittedName>
        <fullName evidence="5">Putative rna recognition domain-containing protein</fullName>
    </submittedName>
</protein>
<dbReference type="PROSITE" id="PS50102">
    <property type="entry name" value="RRM"/>
    <property type="match status" value="1"/>
</dbReference>
<dbReference type="HOGENOM" id="CLU_041869_2_0_1"/>
<dbReference type="SMART" id="SM00360">
    <property type="entry name" value="RRM"/>
    <property type="match status" value="1"/>
</dbReference>
<dbReference type="Gene3D" id="3.30.70.330">
    <property type="match status" value="1"/>
</dbReference>
<dbReference type="CDD" id="cd12246">
    <property type="entry name" value="RRM1_U1A_like"/>
    <property type="match status" value="1"/>
</dbReference>
<proteinExistence type="predicted"/>
<reference evidence="5 6" key="1">
    <citation type="journal article" date="2014" name="BMC Genomics">
        <title>Adaptive genomic structural variation in the grape powdery mildew pathogen, Erysiphe necator.</title>
        <authorList>
            <person name="Jones L."/>
            <person name="Riaz S."/>
            <person name="Morales-Cruz A."/>
            <person name="Amrine K.C."/>
            <person name="McGuire B."/>
            <person name="Gubler W.D."/>
            <person name="Walker M.A."/>
            <person name="Cantu D."/>
        </authorList>
    </citation>
    <scope>NUCLEOTIDE SEQUENCE [LARGE SCALE GENOMIC DNA]</scope>
    <source>
        <strain evidence="6">c</strain>
    </source>
</reference>